<feature type="domain" description="HTH araC/xylS-type" evidence="4">
    <location>
        <begin position="184"/>
        <end position="280"/>
    </location>
</feature>
<comment type="caution">
    <text evidence="5">The sequence shown here is derived from an EMBL/GenBank/DDBJ whole genome shotgun (WGS) entry which is preliminary data.</text>
</comment>
<evidence type="ECO:0000313" key="5">
    <source>
        <dbReference type="EMBL" id="RXS75730.1"/>
    </source>
</evidence>
<dbReference type="Gene3D" id="1.10.10.60">
    <property type="entry name" value="Homeodomain-like"/>
    <property type="match status" value="2"/>
</dbReference>
<keyword evidence="3" id="KW-0804">Transcription</keyword>
<evidence type="ECO:0000256" key="1">
    <source>
        <dbReference type="ARBA" id="ARBA00023015"/>
    </source>
</evidence>
<evidence type="ECO:0000259" key="4">
    <source>
        <dbReference type="PROSITE" id="PS01124"/>
    </source>
</evidence>
<evidence type="ECO:0000313" key="6">
    <source>
        <dbReference type="Proteomes" id="UP000290106"/>
    </source>
</evidence>
<dbReference type="InterPro" id="IPR018060">
    <property type="entry name" value="HTH_AraC"/>
</dbReference>
<dbReference type="PROSITE" id="PS01124">
    <property type="entry name" value="HTH_ARAC_FAMILY_2"/>
    <property type="match status" value="1"/>
</dbReference>
<keyword evidence="2" id="KW-0238">DNA-binding</keyword>
<dbReference type="GO" id="GO:0043565">
    <property type="term" value="F:sequence-specific DNA binding"/>
    <property type="evidence" value="ECO:0007669"/>
    <property type="project" value="InterPro"/>
</dbReference>
<dbReference type="Pfam" id="PF02311">
    <property type="entry name" value="AraC_binding"/>
    <property type="match status" value="1"/>
</dbReference>
<gene>
    <name evidence="5" type="ORF">ETP43_11250</name>
</gene>
<dbReference type="InterPro" id="IPR014710">
    <property type="entry name" value="RmlC-like_jellyroll"/>
</dbReference>
<dbReference type="InterPro" id="IPR003313">
    <property type="entry name" value="AraC-bd"/>
</dbReference>
<dbReference type="Proteomes" id="UP000290106">
    <property type="component" value="Unassembled WGS sequence"/>
</dbReference>
<dbReference type="OrthoDB" id="9774814at2"/>
<keyword evidence="1" id="KW-0805">Transcription regulation</keyword>
<sequence length="280" mass="32491">MPDIYQKSGYLNSPFRLFYLEDLPGREYTYHYHDFHKLLIFLNGTVSYRVEGREYDLKPGDQVLIPAGEIHCPVVHPSTTYTRLIAYISPDYFSSLSGECDLSGCFSHALEAHENLIRIPDYFSGSLYPVLQELIGTFSSDDFGTPFYQKLKFAEYLLLLNRYLLQQENQKISLVLPTANPQILQILDYINAHLTEDLSIDRIADAAFLNRSYLMHLFRDETGYTIGKYVTEKRLYLANHAIEQGVSVTDACYQSGFRNYTTFYQAYRNKYHKSPKQARK</sequence>
<dbReference type="PANTHER" id="PTHR43280">
    <property type="entry name" value="ARAC-FAMILY TRANSCRIPTIONAL REGULATOR"/>
    <property type="match status" value="1"/>
</dbReference>
<evidence type="ECO:0000256" key="3">
    <source>
        <dbReference type="ARBA" id="ARBA00023163"/>
    </source>
</evidence>
<dbReference type="RefSeq" id="WP_022398579.1">
    <property type="nucleotide sequence ID" value="NZ_DAWBJR010000020.1"/>
</dbReference>
<proteinExistence type="predicted"/>
<dbReference type="InterPro" id="IPR037923">
    <property type="entry name" value="HTH-like"/>
</dbReference>
<dbReference type="SUPFAM" id="SSF51215">
    <property type="entry name" value="Regulatory protein AraC"/>
    <property type="match status" value="1"/>
</dbReference>
<organism evidence="5 6">
    <name type="scientific">Blautia faecicola</name>
    <dbReference type="NCBI Taxonomy" id="2509240"/>
    <lineage>
        <taxon>Bacteria</taxon>
        <taxon>Bacillati</taxon>
        <taxon>Bacillota</taxon>
        <taxon>Clostridia</taxon>
        <taxon>Lachnospirales</taxon>
        <taxon>Lachnospiraceae</taxon>
        <taxon>Blautia</taxon>
    </lineage>
</organism>
<dbReference type="GO" id="GO:0003700">
    <property type="term" value="F:DNA-binding transcription factor activity"/>
    <property type="evidence" value="ECO:0007669"/>
    <property type="project" value="InterPro"/>
</dbReference>
<keyword evidence="6" id="KW-1185">Reference proteome</keyword>
<dbReference type="Pfam" id="PF12833">
    <property type="entry name" value="HTH_18"/>
    <property type="match status" value="1"/>
</dbReference>
<dbReference type="Gene3D" id="2.60.120.10">
    <property type="entry name" value="Jelly Rolls"/>
    <property type="match status" value="1"/>
</dbReference>
<protein>
    <submittedName>
        <fullName evidence="5">AraC family transcriptional regulator</fullName>
    </submittedName>
</protein>
<dbReference type="SUPFAM" id="SSF46689">
    <property type="entry name" value="Homeodomain-like"/>
    <property type="match status" value="2"/>
</dbReference>
<dbReference type="PANTHER" id="PTHR43280:SF34">
    <property type="entry name" value="ARAC-FAMILY TRANSCRIPTIONAL REGULATOR"/>
    <property type="match status" value="1"/>
</dbReference>
<reference evidence="5 6" key="1">
    <citation type="submission" date="2019-01" db="EMBL/GenBank/DDBJ databases">
        <title>Blautia sp. nov. KGMB01111 isolated human feces.</title>
        <authorList>
            <person name="Park J.-E."/>
            <person name="Kim J.-S."/>
            <person name="Park S.-H."/>
        </authorList>
    </citation>
    <scope>NUCLEOTIDE SEQUENCE [LARGE SCALE GENOMIC DNA]</scope>
    <source>
        <strain evidence="5 6">KGMB01111</strain>
    </source>
</reference>
<dbReference type="EMBL" id="SDKC01000001">
    <property type="protein sequence ID" value="RXS75730.1"/>
    <property type="molecule type" value="Genomic_DNA"/>
</dbReference>
<dbReference type="AlphaFoldDB" id="A0A4Q1RJ09"/>
<name>A0A4Q1RJ09_9FIRM</name>
<dbReference type="InterPro" id="IPR009057">
    <property type="entry name" value="Homeodomain-like_sf"/>
</dbReference>
<evidence type="ECO:0000256" key="2">
    <source>
        <dbReference type="ARBA" id="ARBA00023125"/>
    </source>
</evidence>
<dbReference type="SMART" id="SM00342">
    <property type="entry name" value="HTH_ARAC"/>
    <property type="match status" value="1"/>
</dbReference>
<accession>A0A4Q1RJ09</accession>